<organism evidence="5 6">
    <name type="scientific">Actinidia rufa</name>
    <dbReference type="NCBI Taxonomy" id="165716"/>
    <lineage>
        <taxon>Eukaryota</taxon>
        <taxon>Viridiplantae</taxon>
        <taxon>Streptophyta</taxon>
        <taxon>Embryophyta</taxon>
        <taxon>Tracheophyta</taxon>
        <taxon>Spermatophyta</taxon>
        <taxon>Magnoliopsida</taxon>
        <taxon>eudicotyledons</taxon>
        <taxon>Gunneridae</taxon>
        <taxon>Pentapetalae</taxon>
        <taxon>asterids</taxon>
        <taxon>Ericales</taxon>
        <taxon>Actinidiaceae</taxon>
        <taxon>Actinidia</taxon>
    </lineage>
</organism>
<evidence type="ECO:0000256" key="3">
    <source>
        <dbReference type="ARBA" id="ARBA00022946"/>
    </source>
</evidence>
<dbReference type="Gene3D" id="1.25.70.10">
    <property type="entry name" value="Transcription termination factor 3, mitochondrial"/>
    <property type="match status" value="2"/>
</dbReference>
<dbReference type="InterPro" id="IPR038538">
    <property type="entry name" value="MTERF_sf"/>
</dbReference>
<reference evidence="5 6" key="1">
    <citation type="submission" date="2019-07" db="EMBL/GenBank/DDBJ databases">
        <title>De Novo Assembly of kiwifruit Actinidia rufa.</title>
        <authorList>
            <person name="Sugita-Konishi S."/>
            <person name="Sato K."/>
            <person name="Mori E."/>
            <person name="Abe Y."/>
            <person name="Kisaki G."/>
            <person name="Hamano K."/>
            <person name="Suezawa K."/>
            <person name="Otani M."/>
            <person name="Fukuda T."/>
            <person name="Manabe T."/>
            <person name="Gomi K."/>
            <person name="Tabuchi M."/>
            <person name="Akimitsu K."/>
            <person name="Kataoka I."/>
        </authorList>
    </citation>
    <scope>NUCLEOTIDE SEQUENCE [LARGE SCALE GENOMIC DNA]</scope>
    <source>
        <strain evidence="6">cv. Fuchu</strain>
    </source>
</reference>
<dbReference type="Proteomes" id="UP000585474">
    <property type="component" value="Unassembled WGS sequence"/>
</dbReference>
<dbReference type="SMART" id="SM00733">
    <property type="entry name" value="Mterf"/>
    <property type="match status" value="6"/>
</dbReference>
<dbReference type="PANTHER" id="PTHR13068">
    <property type="entry name" value="CGI-12 PROTEIN-RELATED"/>
    <property type="match status" value="1"/>
</dbReference>
<evidence type="ECO:0000256" key="4">
    <source>
        <dbReference type="SAM" id="Phobius"/>
    </source>
</evidence>
<keyword evidence="3" id="KW-0809">Transit peptide</keyword>
<evidence type="ECO:0000313" key="6">
    <source>
        <dbReference type="Proteomes" id="UP000585474"/>
    </source>
</evidence>
<feature type="transmembrane region" description="Helical" evidence="4">
    <location>
        <begin position="484"/>
        <end position="502"/>
    </location>
</feature>
<keyword evidence="4" id="KW-0472">Membrane</keyword>
<accession>A0A7J0E269</accession>
<evidence type="ECO:0000256" key="2">
    <source>
        <dbReference type="ARBA" id="ARBA00022472"/>
    </source>
</evidence>
<dbReference type="FunFam" id="1.25.70.10:FF:000014">
    <property type="entry name" value="Transcription termination factor MTEF18, mitochondrial"/>
    <property type="match status" value="1"/>
</dbReference>
<keyword evidence="2" id="KW-0806">Transcription termination</keyword>
<dbReference type="GO" id="GO:0003676">
    <property type="term" value="F:nucleic acid binding"/>
    <property type="evidence" value="ECO:0007669"/>
    <property type="project" value="InterPro"/>
</dbReference>
<keyword evidence="4" id="KW-1133">Transmembrane helix</keyword>
<name>A0A7J0E269_9ERIC</name>
<comment type="caution">
    <text evidence="5">The sequence shown here is derived from an EMBL/GenBank/DDBJ whole genome shotgun (WGS) entry which is preliminary data.</text>
</comment>
<dbReference type="AlphaFoldDB" id="A0A7J0E269"/>
<dbReference type="GO" id="GO:0006353">
    <property type="term" value="P:DNA-templated transcription termination"/>
    <property type="evidence" value="ECO:0007669"/>
    <property type="project" value="UniProtKB-KW"/>
</dbReference>
<dbReference type="OrthoDB" id="764594at2759"/>
<keyword evidence="6" id="KW-1185">Reference proteome</keyword>
<dbReference type="InterPro" id="IPR003690">
    <property type="entry name" value="MTERF"/>
</dbReference>
<dbReference type="FunFam" id="1.25.70.10:FF:000019">
    <property type="entry name" value="mTERF family protein"/>
    <property type="match status" value="1"/>
</dbReference>
<proteinExistence type="inferred from homology"/>
<keyword evidence="2" id="KW-0804">Transcription</keyword>
<protein>
    <submittedName>
        <fullName evidence="5">Transcription termination factor family protein</fullName>
    </submittedName>
</protein>
<dbReference type="PANTHER" id="PTHR13068:SF38">
    <property type="entry name" value="TRANSCRIPTION TERMINATION FACTOR FAMILY PROTEIN"/>
    <property type="match status" value="1"/>
</dbReference>
<dbReference type="Pfam" id="PF02536">
    <property type="entry name" value="mTERF"/>
    <property type="match status" value="2"/>
</dbReference>
<keyword evidence="4" id="KW-0812">Transmembrane</keyword>
<sequence length="594" mass="68455">MAMTQLNKHRLQSFLKWVSLDFTGNNLRSSRTTLCATGFHIVQSLRFYRSKKVVQKEAQAALLEYLHSTRSLQFMDAEHISQNSPIFLEKLVKMVKNDTEIGRPITRFLRYQPINEYEPFFESMGLKPSEYSTLLPRDLFFLNDDVMLLQNYHVLCNLGINRTNIGRIYKEATEAFKSDCGVLKSKLQAFEEMGMDQSTIIKFVTSSPYLLIGDNSRELCKVLDKLKKTGIEYGWIEGHLSEGTYNFTHLYELLCLLTDMGCSEEQLGKLICQNPQLLFEASGNATLSLIGFLLKFGSTKSEICSMFLRFPQIQVRKFVCNLRRSYQFLVEIEMEVLEIGRIVRSVPMLLGSCHLKKLQSLLACLNTGKKRLRDIVRENPQTLKDWVIGSKVTPLPNTGEELQSKMMKTKFLLDLGFVENSNEMRKALKVFRGKGGELQERFDCFVNAGLKRKDVSQMVKVAPQVLNQSKDVIETKIDFLVNGLGYPLSTLIVFPAFLGYTIQRVKIRFAMYDWLKDQNRVQPKLSLSSILACSDQVFIKRYIQRNLQMRIEEQGRQLKMRFDSNGTQFEMGESKYHIQLVWFDDIADSSEPAH</sequence>
<keyword evidence="2" id="KW-0805">Transcription regulation</keyword>
<evidence type="ECO:0000256" key="1">
    <source>
        <dbReference type="ARBA" id="ARBA00007692"/>
    </source>
</evidence>
<comment type="similarity">
    <text evidence="1">Belongs to the mTERF family.</text>
</comment>
<evidence type="ECO:0000313" key="5">
    <source>
        <dbReference type="EMBL" id="GFY80613.1"/>
    </source>
</evidence>
<dbReference type="EMBL" id="BJWL01000001">
    <property type="protein sequence ID" value="GFY80613.1"/>
    <property type="molecule type" value="Genomic_DNA"/>
</dbReference>
<gene>
    <name evidence="5" type="ORF">Acr_01g0004220</name>
</gene>